<sequence length="166" mass="18830">MTLDRASPWLPPPAGWTKLNVDGGLTSPTSMRNGGILRDENGFWITGFSCREGHGDSFLVELSATFRGLNLAWSKGFRKVICELDYLDVVEALNNRHVVHLHQHASQIMDVWEILHQSWEVVISHVPRTQNQVADRLAILALDNKDMNPVMYYSPPLQILEIEIIE</sequence>
<dbReference type="Pfam" id="PF13456">
    <property type="entry name" value="RVT_3"/>
    <property type="match status" value="1"/>
</dbReference>
<dbReference type="InterPro" id="IPR036397">
    <property type="entry name" value="RNaseH_sf"/>
</dbReference>
<evidence type="ECO:0000259" key="1">
    <source>
        <dbReference type="Pfam" id="PF13456"/>
    </source>
</evidence>
<reference evidence="2 3" key="1">
    <citation type="submission" date="2024-03" db="EMBL/GenBank/DDBJ databases">
        <authorList>
            <person name="Martinez-Hernandez J."/>
        </authorList>
    </citation>
    <scope>NUCLEOTIDE SEQUENCE [LARGE SCALE GENOMIC DNA]</scope>
</reference>
<accession>A0AAV1XRX5</accession>
<dbReference type="PANTHER" id="PTHR47723">
    <property type="entry name" value="OS05G0353850 PROTEIN"/>
    <property type="match status" value="1"/>
</dbReference>
<dbReference type="CDD" id="cd06222">
    <property type="entry name" value="RNase_H_like"/>
    <property type="match status" value="1"/>
</dbReference>
<dbReference type="InterPro" id="IPR012337">
    <property type="entry name" value="RNaseH-like_sf"/>
</dbReference>
<dbReference type="SUPFAM" id="SSF53098">
    <property type="entry name" value="Ribonuclease H-like"/>
    <property type="match status" value="1"/>
</dbReference>
<evidence type="ECO:0000313" key="3">
    <source>
        <dbReference type="Proteomes" id="UP001497480"/>
    </source>
</evidence>
<proteinExistence type="predicted"/>
<protein>
    <recommendedName>
        <fullName evidence="1">RNase H type-1 domain-containing protein</fullName>
    </recommendedName>
</protein>
<dbReference type="GO" id="GO:0004523">
    <property type="term" value="F:RNA-DNA hybrid ribonuclease activity"/>
    <property type="evidence" value="ECO:0007669"/>
    <property type="project" value="InterPro"/>
</dbReference>
<feature type="domain" description="RNase H type-1" evidence="1">
    <location>
        <begin position="20"/>
        <end position="138"/>
    </location>
</feature>
<comment type="caution">
    <text evidence="2">The sequence shown here is derived from an EMBL/GenBank/DDBJ whole genome shotgun (WGS) entry which is preliminary data.</text>
</comment>
<dbReference type="Proteomes" id="UP001497480">
    <property type="component" value="Unassembled WGS sequence"/>
</dbReference>
<dbReference type="InterPro" id="IPR002156">
    <property type="entry name" value="RNaseH_domain"/>
</dbReference>
<dbReference type="AlphaFoldDB" id="A0AAV1XRX5"/>
<gene>
    <name evidence="2" type="ORF">LLUT_LOCUS25670</name>
</gene>
<dbReference type="EMBL" id="CAXHTB010000018">
    <property type="protein sequence ID" value="CAL0324610.1"/>
    <property type="molecule type" value="Genomic_DNA"/>
</dbReference>
<dbReference type="Gene3D" id="3.30.420.10">
    <property type="entry name" value="Ribonuclease H-like superfamily/Ribonuclease H"/>
    <property type="match status" value="1"/>
</dbReference>
<dbReference type="PANTHER" id="PTHR47723:SF19">
    <property type="entry name" value="POLYNUCLEOTIDYL TRANSFERASE, RIBONUCLEASE H-LIKE SUPERFAMILY PROTEIN"/>
    <property type="match status" value="1"/>
</dbReference>
<dbReference type="InterPro" id="IPR053151">
    <property type="entry name" value="RNase_H-like"/>
</dbReference>
<organism evidence="2 3">
    <name type="scientific">Lupinus luteus</name>
    <name type="common">European yellow lupine</name>
    <dbReference type="NCBI Taxonomy" id="3873"/>
    <lineage>
        <taxon>Eukaryota</taxon>
        <taxon>Viridiplantae</taxon>
        <taxon>Streptophyta</taxon>
        <taxon>Embryophyta</taxon>
        <taxon>Tracheophyta</taxon>
        <taxon>Spermatophyta</taxon>
        <taxon>Magnoliopsida</taxon>
        <taxon>eudicotyledons</taxon>
        <taxon>Gunneridae</taxon>
        <taxon>Pentapetalae</taxon>
        <taxon>rosids</taxon>
        <taxon>fabids</taxon>
        <taxon>Fabales</taxon>
        <taxon>Fabaceae</taxon>
        <taxon>Papilionoideae</taxon>
        <taxon>50 kb inversion clade</taxon>
        <taxon>genistoids sensu lato</taxon>
        <taxon>core genistoids</taxon>
        <taxon>Genisteae</taxon>
        <taxon>Lupinus</taxon>
    </lineage>
</organism>
<name>A0AAV1XRX5_LUPLU</name>
<evidence type="ECO:0000313" key="2">
    <source>
        <dbReference type="EMBL" id="CAL0324610.1"/>
    </source>
</evidence>
<dbReference type="InterPro" id="IPR044730">
    <property type="entry name" value="RNase_H-like_dom_plant"/>
</dbReference>
<keyword evidence="3" id="KW-1185">Reference proteome</keyword>
<dbReference type="GO" id="GO:0003676">
    <property type="term" value="F:nucleic acid binding"/>
    <property type="evidence" value="ECO:0007669"/>
    <property type="project" value="InterPro"/>
</dbReference>